<gene>
    <name evidence="1" type="ORF">AVDCRST_MAG30-1177</name>
</gene>
<evidence type="ECO:0000313" key="1">
    <source>
        <dbReference type="EMBL" id="CAA9487396.1"/>
    </source>
</evidence>
<reference evidence="1" key="1">
    <citation type="submission" date="2020-02" db="EMBL/GenBank/DDBJ databases">
        <authorList>
            <person name="Meier V. D."/>
        </authorList>
    </citation>
    <scope>NUCLEOTIDE SEQUENCE</scope>
    <source>
        <strain evidence="1">AVDCRST_MAG30</strain>
    </source>
</reference>
<sequence>MSVRQKYRFRTPSTGREILLEAQPGKDYVDRETGEPLEVMGETLPLAPSPSELPWSIENLRFCTWCDQMNQRDLNDCQWCGRRMAALPR</sequence>
<dbReference type="AlphaFoldDB" id="A0A6J4S218"/>
<accession>A0A6J4S218</accession>
<name>A0A6J4S218_9ACTN</name>
<organism evidence="1">
    <name type="scientific">uncultured Solirubrobacteraceae bacterium</name>
    <dbReference type="NCBI Taxonomy" id="1162706"/>
    <lineage>
        <taxon>Bacteria</taxon>
        <taxon>Bacillati</taxon>
        <taxon>Actinomycetota</taxon>
        <taxon>Thermoleophilia</taxon>
        <taxon>Solirubrobacterales</taxon>
        <taxon>Solirubrobacteraceae</taxon>
        <taxon>environmental samples</taxon>
    </lineage>
</organism>
<proteinExistence type="predicted"/>
<dbReference type="EMBL" id="CADCVS010000179">
    <property type="protein sequence ID" value="CAA9487396.1"/>
    <property type="molecule type" value="Genomic_DNA"/>
</dbReference>
<protein>
    <submittedName>
        <fullName evidence="1">Uncharacterized protein</fullName>
    </submittedName>
</protein>